<dbReference type="RefSeq" id="WP_174701760.1">
    <property type="nucleotide sequence ID" value="NZ_JABURA010000001.1"/>
</dbReference>
<sequence>MADDEMDIGELATLAEQHGEDPVKQDELDEAQEVDEEHLRNASSISSEINDRMSDVSSLHRAAMKQKETIADQLDTLEEMKDDEEVFEKYIMEDPDARRYVTNLLNLIEAYQVQIDNLVPANMILFSTAEQLEEVVQEQQLRHDESFVLKHSKEVVQDISSSFEDAMQSVKQSHESSNEELLKRFDRMMERHSQLSDNQVKLQETMVEMVALLQEFASEVDTARADRMEQKLQEIEASVSSPSQDSSEDA</sequence>
<proteinExistence type="predicted"/>
<dbReference type="Proteomes" id="UP000728647">
    <property type="component" value="Unassembled WGS sequence"/>
</dbReference>
<evidence type="ECO:0000313" key="2">
    <source>
        <dbReference type="EMBL" id="NUB91092.1"/>
    </source>
</evidence>
<dbReference type="EMBL" id="JABURA010000001">
    <property type="protein sequence ID" value="NUB91092.1"/>
    <property type="molecule type" value="Genomic_DNA"/>
</dbReference>
<comment type="caution">
    <text evidence="2">The sequence shown here is derived from an EMBL/GenBank/DDBJ whole genome shotgun (WGS) entry which is preliminary data.</text>
</comment>
<reference evidence="2" key="1">
    <citation type="submission" date="2020-06" db="EMBL/GenBank/DDBJ databases">
        <title>Haloterrigena sp. nov., an extremely halophilic archaeon isolated from a saline sediment.</title>
        <authorList>
            <person name="Liu B.-B."/>
        </authorList>
    </citation>
    <scope>NUCLEOTIDE SEQUENCE</scope>
    <source>
        <strain evidence="2">SYSU A121-1</strain>
    </source>
</reference>
<feature type="compositionally biased region" description="Basic and acidic residues" evidence="1">
    <location>
        <begin position="17"/>
        <end position="26"/>
    </location>
</feature>
<accession>A0A8J8KFJ7</accession>
<evidence type="ECO:0000256" key="1">
    <source>
        <dbReference type="SAM" id="MobiDB-lite"/>
    </source>
</evidence>
<feature type="compositionally biased region" description="Acidic residues" evidence="1">
    <location>
        <begin position="27"/>
        <end position="36"/>
    </location>
</feature>
<gene>
    <name evidence="2" type="ORF">HT576_08670</name>
</gene>
<evidence type="ECO:0000313" key="3">
    <source>
        <dbReference type="Proteomes" id="UP000728647"/>
    </source>
</evidence>
<organism evidence="2 3">
    <name type="scientific">Haloterrigena gelatinilytica</name>
    <dbReference type="NCBI Taxonomy" id="2741724"/>
    <lineage>
        <taxon>Archaea</taxon>
        <taxon>Methanobacteriati</taxon>
        <taxon>Methanobacteriota</taxon>
        <taxon>Stenosarchaea group</taxon>
        <taxon>Halobacteria</taxon>
        <taxon>Halobacteriales</taxon>
        <taxon>Natrialbaceae</taxon>
        <taxon>Haloterrigena</taxon>
    </lineage>
</organism>
<name>A0A8J8KFJ7_9EURY</name>
<feature type="region of interest" description="Disordered" evidence="1">
    <location>
        <begin position="14"/>
        <end position="52"/>
    </location>
</feature>
<protein>
    <submittedName>
        <fullName evidence="2">Uncharacterized protein</fullName>
    </submittedName>
</protein>
<dbReference type="AlphaFoldDB" id="A0A8J8KFJ7"/>